<dbReference type="PROSITE" id="PS50902">
    <property type="entry name" value="FLAVODOXIN_LIKE"/>
    <property type="match status" value="1"/>
</dbReference>
<feature type="binding site" evidence="5">
    <location>
        <begin position="79"/>
        <end position="81"/>
    </location>
    <ligand>
        <name>FMN</name>
        <dbReference type="ChEBI" id="CHEBI:58210"/>
    </ligand>
</feature>
<dbReference type="SUPFAM" id="SSF52218">
    <property type="entry name" value="Flavoproteins"/>
    <property type="match status" value="1"/>
</dbReference>
<dbReference type="GO" id="GO:0010181">
    <property type="term" value="F:FMN binding"/>
    <property type="evidence" value="ECO:0007669"/>
    <property type="project" value="InterPro"/>
</dbReference>
<dbReference type="EC" id="1.6.5.2" evidence="5"/>
<dbReference type="NCBIfam" id="TIGR01755">
    <property type="entry name" value="flav_wrbA"/>
    <property type="match status" value="1"/>
</dbReference>
<dbReference type="HAMAP" id="MF_01017">
    <property type="entry name" value="NQOR"/>
    <property type="match status" value="1"/>
</dbReference>
<keyword evidence="2 5" id="KW-0285">Flavoprotein</keyword>
<dbReference type="GO" id="GO:0051287">
    <property type="term" value="F:NAD binding"/>
    <property type="evidence" value="ECO:0007669"/>
    <property type="project" value="UniProtKB-UniRule"/>
</dbReference>
<keyword evidence="3 5" id="KW-0288">FMN</keyword>
<evidence type="ECO:0000256" key="5">
    <source>
        <dbReference type="HAMAP-Rule" id="MF_01017"/>
    </source>
</evidence>
<name>A0A076PMV8_COMTE</name>
<dbReference type="NCBIfam" id="NF002999">
    <property type="entry name" value="PRK03767.1"/>
    <property type="match status" value="1"/>
</dbReference>
<feature type="binding site" evidence="5">
    <location>
        <begin position="10"/>
        <end position="15"/>
    </location>
    <ligand>
        <name>FMN</name>
        <dbReference type="ChEBI" id="CHEBI:58210"/>
    </ligand>
</feature>
<accession>A0A076PMV8</accession>
<dbReference type="FunFam" id="3.40.50.360:FF:000001">
    <property type="entry name" value="NAD(P)H dehydrogenase (Quinone) FQR1-like"/>
    <property type="match status" value="1"/>
</dbReference>
<dbReference type="InterPro" id="IPR010089">
    <property type="entry name" value="Flavoprotein_WrbA-like"/>
</dbReference>
<organism evidence="7 8">
    <name type="scientific">Comamonas testosteroni TK102</name>
    <dbReference type="NCBI Taxonomy" id="1392005"/>
    <lineage>
        <taxon>Bacteria</taxon>
        <taxon>Pseudomonadati</taxon>
        <taxon>Pseudomonadota</taxon>
        <taxon>Betaproteobacteria</taxon>
        <taxon>Burkholderiales</taxon>
        <taxon>Comamonadaceae</taxon>
        <taxon>Comamonas</taxon>
    </lineage>
</organism>
<dbReference type="InterPro" id="IPR029039">
    <property type="entry name" value="Flavoprotein-like_sf"/>
</dbReference>
<gene>
    <name evidence="7" type="ORF">O987_20455</name>
</gene>
<feature type="binding site" evidence="5">
    <location>
        <begin position="114"/>
        <end position="119"/>
    </location>
    <ligand>
        <name>FMN</name>
        <dbReference type="ChEBI" id="CHEBI:58210"/>
    </ligand>
</feature>
<protein>
    <recommendedName>
        <fullName evidence="5">NAD(P)H dehydrogenase (quinone)</fullName>
        <ecNumber evidence="5">1.6.5.2</ecNumber>
    </recommendedName>
    <alternativeName>
        <fullName evidence="5">NAD(P)H:quinone oxidoreductase</fullName>
        <shortName evidence="5">NQO</shortName>
    </alternativeName>
</protein>
<feature type="binding site" evidence="5">
    <location>
        <position position="134"/>
    </location>
    <ligand>
        <name>FMN</name>
        <dbReference type="ChEBI" id="CHEBI:58210"/>
    </ligand>
</feature>
<dbReference type="GO" id="GO:0016020">
    <property type="term" value="C:membrane"/>
    <property type="evidence" value="ECO:0007669"/>
    <property type="project" value="TreeGrafter"/>
</dbReference>
<comment type="catalytic activity">
    <reaction evidence="5">
        <text>a quinone + NADH + H(+) = a quinol + NAD(+)</text>
        <dbReference type="Rhea" id="RHEA:46160"/>
        <dbReference type="ChEBI" id="CHEBI:15378"/>
        <dbReference type="ChEBI" id="CHEBI:24646"/>
        <dbReference type="ChEBI" id="CHEBI:57540"/>
        <dbReference type="ChEBI" id="CHEBI:57945"/>
        <dbReference type="ChEBI" id="CHEBI:132124"/>
        <dbReference type="EC" id="1.6.5.2"/>
    </reaction>
</comment>
<keyword evidence="4 5" id="KW-0560">Oxidoreductase</keyword>
<proteinExistence type="inferred from homology"/>
<evidence type="ECO:0000313" key="8">
    <source>
        <dbReference type="Proteomes" id="UP000028782"/>
    </source>
</evidence>
<keyword evidence="5" id="KW-0520">NAD</keyword>
<dbReference type="GO" id="GO:0050136">
    <property type="term" value="F:NADH dehydrogenase (quinone) (non-electrogenic) activity"/>
    <property type="evidence" value="ECO:0007669"/>
    <property type="project" value="RHEA"/>
</dbReference>
<dbReference type="AlphaFoldDB" id="A0A076PMV8"/>
<dbReference type="PANTHER" id="PTHR30546:SF23">
    <property type="entry name" value="FLAVOPROTEIN-LIKE PROTEIN YCP4-RELATED"/>
    <property type="match status" value="1"/>
</dbReference>
<feature type="domain" description="Flavodoxin-like" evidence="6">
    <location>
        <begin position="4"/>
        <end position="191"/>
    </location>
</feature>
<keyword evidence="5" id="KW-0547">Nucleotide-binding</keyword>
<dbReference type="InterPro" id="IPR005025">
    <property type="entry name" value="FMN_Rdtase-like_dom"/>
</dbReference>
<sequence>MAKVLVLYYSMYGHIETMAQAVAEGARSVSGAEVTIKRVPETMPEDVFKNAGGKANQAAEVASPAELANYDAILFGVPTRFGNMPGQMRSFLDQTGGLWVKGALINKIGSVFTSTGTGGGQEMTATTTWATLAHHGMIIVPLGYPLPEQINLSAVKGGNSPYGASTIAGADGSRQPHPDELSIARYQGQNVAKLAVKLAG</sequence>
<dbReference type="Gene3D" id="3.40.50.360">
    <property type="match status" value="1"/>
</dbReference>
<evidence type="ECO:0000256" key="1">
    <source>
        <dbReference type="ARBA" id="ARBA00006961"/>
    </source>
</evidence>
<evidence type="ECO:0000256" key="3">
    <source>
        <dbReference type="ARBA" id="ARBA00022643"/>
    </source>
</evidence>
<dbReference type="KEGG" id="ctes:O987_20455"/>
<keyword evidence="5" id="KW-0521">NADP</keyword>
<comment type="cofactor">
    <cofactor evidence="5">
        <name>FMN</name>
        <dbReference type="ChEBI" id="CHEBI:58210"/>
    </cofactor>
    <text evidence="5">Binds 1 FMN per monomer.</text>
</comment>
<feature type="binding site" evidence="5">
    <location>
        <position position="12"/>
    </location>
    <ligand>
        <name>NAD(+)</name>
        <dbReference type="ChEBI" id="CHEBI:57540"/>
    </ligand>
</feature>
<evidence type="ECO:0000313" key="7">
    <source>
        <dbReference type="EMBL" id="AIJ48184.1"/>
    </source>
</evidence>
<dbReference type="EMBL" id="CP006704">
    <property type="protein sequence ID" value="AIJ48184.1"/>
    <property type="molecule type" value="Genomic_DNA"/>
</dbReference>
<dbReference type="RefSeq" id="WP_043374246.1">
    <property type="nucleotide sequence ID" value="NZ_CP006704.1"/>
</dbReference>
<comment type="catalytic activity">
    <reaction evidence="5">
        <text>a quinone + NADPH + H(+) = a quinol + NADP(+)</text>
        <dbReference type="Rhea" id="RHEA:46164"/>
        <dbReference type="ChEBI" id="CHEBI:15378"/>
        <dbReference type="ChEBI" id="CHEBI:24646"/>
        <dbReference type="ChEBI" id="CHEBI:57783"/>
        <dbReference type="ChEBI" id="CHEBI:58349"/>
        <dbReference type="ChEBI" id="CHEBI:132124"/>
        <dbReference type="EC" id="1.6.5.2"/>
    </reaction>
</comment>
<comment type="similarity">
    <text evidence="1 5">Belongs to the WrbA family.</text>
</comment>
<dbReference type="Pfam" id="PF03358">
    <property type="entry name" value="FMN_red"/>
    <property type="match status" value="1"/>
</dbReference>
<dbReference type="InterPro" id="IPR037513">
    <property type="entry name" value="NQO"/>
</dbReference>
<evidence type="ECO:0000256" key="4">
    <source>
        <dbReference type="ARBA" id="ARBA00023002"/>
    </source>
</evidence>
<dbReference type="GO" id="GO:0050660">
    <property type="term" value="F:flavin adenine dinucleotide binding"/>
    <property type="evidence" value="ECO:0007669"/>
    <property type="project" value="UniProtKB-UniRule"/>
</dbReference>
<dbReference type="GO" id="GO:0008753">
    <property type="term" value="F:NADPH dehydrogenase (quinone) activity"/>
    <property type="evidence" value="ECO:0007669"/>
    <property type="project" value="RHEA"/>
</dbReference>
<evidence type="ECO:0000259" key="6">
    <source>
        <dbReference type="PROSITE" id="PS50902"/>
    </source>
</evidence>
<dbReference type="Proteomes" id="UP000028782">
    <property type="component" value="Chromosome"/>
</dbReference>
<reference evidence="7 8" key="1">
    <citation type="journal article" date="2014" name="Genome Announc.">
        <title>Complete Genome Sequence of Polychlorinated Biphenyl Degrader Comamonas testosteroni TK102 (NBRC 109938).</title>
        <authorList>
            <person name="Fukuda K."/>
            <person name="Hosoyama A."/>
            <person name="Tsuchikane K."/>
            <person name="Ohji S."/>
            <person name="Yamazoe A."/>
            <person name="Fujita N."/>
            <person name="Shintani M."/>
            <person name="Kimbara K."/>
        </authorList>
    </citation>
    <scope>NUCLEOTIDE SEQUENCE [LARGE SCALE GENOMIC DNA]</scope>
    <source>
        <strain evidence="7">TK102</strain>
    </source>
</reference>
<dbReference type="GO" id="GO:0050661">
    <property type="term" value="F:NADP binding"/>
    <property type="evidence" value="ECO:0007669"/>
    <property type="project" value="UniProtKB-UniRule"/>
</dbReference>
<evidence type="ECO:0000256" key="2">
    <source>
        <dbReference type="ARBA" id="ARBA00022630"/>
    </source>
</evidence>
<dbReference type="PANTHER" id="PTHR30546">
    <property type="entry name" value="FLAVODOXIN-RELATED PROTEIN WRBA-RELATED"/>
    <property type="match status" value="1"/>
</dbReference>
<feature type="binding site" evidence="5">
    <location>
        <position position="99"/>
    </location>
    <ligand>
        <name>substrate</name>
    </ligand>
</feature>
<dbReference type="InterPro" id="IPR008254">
    <property type="entry name" value="Flavodoxin/NO_synth"/>
</dbReference>
<dbReference type="HOGENOM" id="CLU_051402_0_2_4"/>